<dbReference type="InterPro" id="IPR014719">
    <property type="entry name" value="Ribosomal_bL12_C/ClpS-like"/>
</dbReference>
<accession>A0A919IWZ7</accession>
<evidence type="ECO:0000313" key="2">
    <source>
        <dbReference type="Proteomes" id="UP000619479"/>
    </source>
</evidence>
<evidence type="ECO:0008006" key="3">
    <source>
        <dbReference type="Google" id="ProtNLM"/>
    </source>
</evidence>
<comment type="caution">
    <text evidence="1">The sequence shown here is derived from an EMBL/GenBank/DDBJ whole genome shotgun (WGS) entry which is preliminary data.</text>
</comment>
<name>A0A919IWZ7_9ACTN</name>
<dbReference type="EMBL" id="BOMH01000165">
    <property type="protein sequence ID" value="GID71353.1"/>
    <property type="molecule type" value="Genomic_DNA"/>
</dbReference>
<evidence type="ECO:0000313" key="1">
    <source>
        <dbReference type="EMBL" id="GID71353.1"/>
    </source>
</evidence>
<keyword evidence="2" id="KW-1185">Reference proteome</keyword>
<sequence>MMLAAGADADDIARELLRRTESPISAIKAISDSTGLGLADAKSVVHRNLAPETREAAENLWADLLDARDPGET</sequence>
<dbReference type="AlphaFoldDB" id="A0A919IWZ7"/>
<reference evidence="1" key="1">
    <citation type="submission" date="2021-01" db="EMBL/GenBank/DDBJ databases">
        <title>Whole genome shotgun sequence of Actinoplanes cyaneus NBRC 14990.</title>
        <authorList>
            <person name="Komaki H."/>
            <person name="Tamura T."/>
        </authorList>
    </citation>
    <scope>NUCLEOTIDE SEQUENCE</scope>
    <source>
        <strain evidence="1">NBRC 14990</strain>
    </source>
</reference>
<protein>
    <recommendedName>
        <fullName evidence="3">Ribosomal protein L7/L12 C-terminal domain-containing protein</fullName>
    </recommendedName>
</protein>
<organism evidence="1 2">
    <name type="scientific">Actinoplanes cyaneus</name>
    <dbReference type="NCBI Taxonomy" id="52696"/>
    <lineage>
        <taxon>Bacteria</taxon>
        <taxon>Bacillati</taxon>
        <taxon>Actinomycetota</taxon>
        <taxon>Actinomycetes</taxon>
        <taxon>Micromonosporales</taxon>
        <taxon>Micromonosporaceae</taxon>
        <taxon>Actinoplanes</taxon>
    </lineage>
</organism>
<gene>
    <name evidence="1" type="ORF">Acy02nite_92340</name>
</gene>
<dbReference type="Gene3D" id="3.30.1390.10">
    <property type="match status" value="1"/>
</dbReference>
<proteinExistence type="predicted"/>
<dbReference type="Proteomes" id="UP000619479">
    <property type="component" value="Unassembled WGS sequence"/>
</dbReference>